<evidence type="ECO:0000313" key="2">
    <source>
        <dbReference type="Proteomes" id="UP001596183"/>
    </source>
</evidence>
<sequence length="194" mass="21025">MEHVGNVFEEHDAEANGHGREDLAQSPALSLMSELADEMDFGPESGTFVVTSTGITALKRPGDVLRGASQDRDLLARHIQGAAPFFLPRRRTANRPQPAPHWGCSTDVAGGVDHCSAHEEFLTCRGVRYWGCTGRLRVQSQAGPGGEPPPASRLLHVPGSRLTTHTNVRELRAAWYGRIQRLSGTALSLVAWSP</sequence>
<name>A0ABW0XP35_9ACTN</name>
<reference evidence="2" key="1">
    <citation type="journal article" date="2019" name="Int. J. Syst. Evol. Microbiol.">
        <title>The Global Catalogue of Microorganisms (GCM) 10K type strain sequencing project: providing services to taxonomists for standard genome sequencing and annotation.</title>
        <authorList>
            <consortium name="The Broad Institute Genomics Platform"/>
            <consortium name="The Broad Institute Genome Sequencing Center for Infectious Disease"/>
            <person name="Wu L."/>
            <person name="Ma J."/>
        </authorList>
    </citation>
    <scope>NUCLEOTIDE SEQUENCE [LARGE SCALE GENOMIC DNA]</scope>
    <source>
        <strain evidence="2">JCM 13852</strain>
    </source>
</reference>
<evidence type="ECO:0000313" key="1">
    <source>
        <dbReference type="EMBL" id="MFC5671628.1"/>
    </source>
</evidence>
<comment type="caution">
    <text evidence="1">The sequence shown here is derived from an EMBL/GenBank/DDBJ whole genome shotgun (WGS) entry which is preliminary data.</text>
</comment>
<accession>A0ABW0XP35</accession>
<dbReference type="RefSeq" id="WP_381212195.1">
    <property type="nucleotide sequence ID" value="NZ_JBHSPC010000042.1"/>
</dbReference>
<proteinExistence type="predicted"/>
<dbReference type="Pfam" id="PF15595">
    <property type="entry name" value="Imm51"/>
    <property type="match status" value="1"/>
</dbReference>
<gene>
    <name evidence="1" type="ORF">ACFP2V_16310</name>
</gene>
<dbReference type="EMBL" id="JBHSPC010000042">
    <property type="protein sequence ID" value="MFC5671628.1"/>
    <property type="molecule type" value="Genomic_DNA"/>
</dbReference>
<organism evidence="1 2">
    <name type="scientific">Streptomyces incanus</name>
    <dbReference type="NCBI Taxonomy" id="887453"/>
    <lineage>
        <taxon>Bacteria</taxon>
        <taxon>Bacillati</taxon>
        <taxon>Actinomycetota</taxon>
        <taxon>Actinomycetes</taxon>
        <taxon>Kitasatosporales</taxon>
        <taxon>Streptomycetaceae</taxon>
        <taxon>Streptomyces</taxon>
    </lineage>
</organism>
<dbReference type="Proteomes" id="UP001596183">
    <property type="component" value="Unassembled WGS sequence"/>
</dbReference>
<dbReference type="InterPro" id="IPR028956">
    <property type="entry name" value="Imm51"/>
</dbReference>
<protein>
    <submittedName>
        <fullName evidence="1">Imm51 family immunity protein</fullName>
    </submittedName>
</protein>
<keyword evidence="2" id="KW-1185">Reference proteome</keyword>